<comment type="function">
    <text evidence="1">DNA-dependent ATPase that plays important roles in cellular responses to stalled DNA replication processes.</text>
</comment>
<dbReference type="Pfam" id="PF12002">
    <property type="entry name" value="MgsA_C"/>
    <property type="match status" value="1"/>
</dbReference>
<dbReference type="InterPro" id="IPR021886">
    <property type="entry name" value="MgsA_C"/>
</dbReference>
<evidence type="ECO:0000256" key="5">
    <source>
        <dbReference type="ARBA" id="ARBA00022840"/>
    </source>
</evidence>
<gene>
    <name evidence="7" type="ORF">ACFODX_06370</name>
</gene>
<dbReference type="InterPro" id="IPR003959">
    <property type="entry name" value="ATPase_AAA_core"/>
</dbReference>
<dbReference type="Gene3D" id="3.40.50.300">
    <property type="entry name" value="P-loop containing nucleotide triphosphate hydrolases"/>
    <property type="match status" value="1"/>
</dbReference>
<comment type="caution">
    <text evidence="7">The sequence shown here is derived from an EMBL/GenBank/DDBJ whole genome shotgun (WGS) entry which is preliminary data.</text>
</comment>
<dbReference type="InterPro" id="IPR051314">
    <property type="entry name" value="AAA_ATPase_RarA/MGS1/WRNIP1"/>
</dbReference>
<dbReference type="Pfam" id="PF00004">
    <property type="entry name" value="AAA"/>
    <property type="match status" value="1"/>
</dbReference>
<comment type="similarity">
    <text evidence="2">Belongs to the AAA ATPase family. RarA/MGS1/WRNIP1 subfamily.</text>
</comment>
<name>A0ABV7FEY4_9GAMM</name>
<evidence type="ECO:0000313" key="8">
    <source>
        <dbReference type="Proteomes" id="UP001595555"/>
    </source>
</evidence>
<dbReference type="CDD" id="cd00009">
    <property type="entry name" value="AAA"/>
    <property type="match status" value="1"/>
</dbReference>
<dbReference type="InterPro" id="IPR008921">
    <property type="entry name" value="DNA_pol3_clamp-load_cplx_C"/>
</dbReference>
<dbReference type="Proteomes" id="UP001595555">
    <property type="component" value="Unassembled WGS sequence"/>
</dbReference>
<dbReference type="SUPFAM" id="SSF48019">
    <property type="entry name" value="post-AAA+ oligomerization domain-like"/>
    <property type="match status" value="1"/>
</dbReference>
<dbReference type="Pfam" id="PF16193">
    <property type="entry name" value="AAA_assoc_2"/>
    <property type="match status" value="1"/>
</dbReference>
<accession>A0ABV7FEY4</accession>
<organism evidence="7 8">
    <name type="scientific">Cellvibrio fontiphilus</name>
    <dbReference type="NCBI Taxonomy" id="1815559"/>
    <lineage>
        <taxon>Bacteria</taxon>
        <taxon>Pseudomonadati</taxon>
        <taxon>Pseudomonadota</taxon>
        <taxon>Gammaproteobacteria</taxon>
        <taxon>Cellvibrionales</taxon>
        <taxon>Cellvibrionaceae</taxon>
        <taxon>Cellvibrio</taxon>
    </lineage>
</organism>
<dbReference type="PANTHER" id="PTHR13779">
    <property type="entry name" value="WERNER HELICASE-INTERACTING PROTEIN 1 FAMILY MEMBER"/>
    <property type="match status" value="1"/>
</dbReference>
<dbReference type="InterPro" id="IPR027417">
    <property type="entry name" value="P-loop_NTPase"/>
</dbReference>
<dbReference type="Gene3D" id="1.20.272.10">
    <property type="match status" value="1"/>
</dbReference>
<evidence type="ECO:0000313" key="7">
    <source>
        <dbReference type="EMBL" id="MFC3115175.1"/>
    </source>
</evidence>
<feature type="domain" description="AAA+ ATPase" evidence="6">
    <location>
        <begin position="47"/>
        <end position="164"/>
    </location>
</feature>
<dbReference type="SUPFAM" id="SSF52540">
    <property type="entry name" value="P-loop containing nucleoside triphosphate hydrolases"/>
    <property type="match status" value="1"/>
</dbReference>
<dbReference type="Gene3D" id="1.10.3710.10">
    <property type="entry name" value="DNA polymerase III clamp loader subunits, C-terminal domain"/>
    <property type="match status" value="1"/>
</dbReference>
<dbReference type="RefSeq" id="WP_378117229.1">
    <property type="nucleotide sequence ID" value="NZ_JBHRTF010000003.1"/>
</dbReference>
<dbReference type="PANTHER" id="PTHR13779:SF7">
    <property type="entry name" value="ATPASE WRNIP1"/>
    <property type="match status" value="1"/>
</dbReference>
<keyword evidence="8" id="KW-1185">Reference proteome</keyword>
<reference evidence="8" key="1">
    <citation type="journal article" date="2019" name="Int. J. Syst. Evol. Microbiol.">
        <title>The Global Catalogue of Microorganisms (GCM) 10K type strain sequencing project: providing services to taxonomists for standard genome sequencing and annotation.</title>
        <authorList>
            <consortium name="The Broad Institute Genomics Platform"/>
            <consortium name="The Broad Institute Genome Sequencing Center for Infectious Disease"/>
            <person name="Wu L."/>
            <person name="Ma J."/>
        </authorList>
    </citation>
    <scope>NUCLEOTIDE SEQUENCE [LARGE SCALE GENOMIC DNA]</scope>
    <source>
        <strain evidence="8">KCTC 52237</strain>
    </source>
</reference>
<dbReference type="EMBL" id="JBHRTF010000003">
    <property type="protein sequence ID" value="MFC3115175.1"/>
    <property type="molecule type" value="Genomic_DNA"/>
</dbReference>
<evidence type="ECO:0000256" key="1">
    <source>
        <dbReference type="ARBA" id="ARBA00002393"/>
    </source>
</evidence>
<keyword evidence="5" id="KW-0067">ATP-binding</keyword>
<dbReference type="Gene3D" id="1.10.8.60">
    <property type="match status" value="1"/>
</dbReference>
<proteinExistence type="inferred from homology"/>
<dbReference type="CDD" id="cd18139">
    <property type="entry name" value="HLD_clamp_RarA"/>
    <property type="match status" value="1"/>
</dbReference>
<evidence type="ECO:0000259" key="6">
    <source>
        <dbReference type="SMART" id="SM00382"/>
    </source>
</evidence>
<evidence type="ECO:0000256" key="3">
    <source>
        <dbReference type="ARBA" id="ARBA00020776"/>
    </source>
</evidence>
<sequence>MDLFASSTPAYQPLAARMRPRNLDDYIGQEHLLAAGKPLREAITRGQLHSMILWGPPGVGKTSLAKLFAEQADARFETLSAVLSGVKEIRAAVAAAQQERISTRRKTILFVDEVHRFNKSQQDAFLPYVEDGTFIFIGATTENPSFELNNALLSRCRVYVLRGLQPEQLKNVLLQALNDKERGLGAQQISIDDDTLMTLAQAADGDARKSLNLLEIAADLADDEGDKKVINEHVLAEVLASDVRRFDKGGDIFYEQISALHKSVRGSSPDGALYWLARMLDGGCDPLYIARRVVRMASEDIGNADPRALPLCLSAWDVQERLGSPEGQLAIAQAVVYLACAPKSNAVYNAFNQVMADVRNQPAYDVPLHLRNAPTKLMKNMDYGAEYRYAHDEPGAYAAGENYLPEEIAQARYYQPVERGLELKIQEKLAHLRELDKQSKQQRYKK</sequence>
<keyword evidence="4" id="KW-0547">Nucleotide-binding</keyword>
<dbReference type="InterPro" id="IPR003593">
    <property type="entry name" value="AAA+_ATPase"/>
</dbReference>
<dbReference type="SMART" id="SM00382">
    <property type="entry name" value="AAA"/>
    <property type="match status" value="1"/>
</dbReference>
<evidence type="ECO:0000256" key="4">
    <source>
        <dbReference type="ARBA" id="ARBA00022741"/>
    </source>
</evidence>
<protein>
    <recommendedName>
        <fullName evidence="3">Replication-associated recombination protein A</fullName>
    </recommendedName>
</protein>
<dbReference type="InterPro" id="IPR032423">
    <property type="entry name" value="AAA_assoc_2"/>
</dbReference>
<evidence type="ECO:0000256" key="2">
    <source>
        <dbReference type="ARBA" id="ARBA00008959"/>
    </source>
</evidence>